<reference evidence="8" key="2">
    <citation type="submission" date="2023-04" db="EMBL/GenBank/DDBJ databases">
        <title>Paracnuella aquatica gen. nov., sp. nov., a member of the family Chitinophagaceae isolated from a hot spring.</title>
        <authorList>
            <person name="Wang C."/>
        </authorList>
    </citation>
    <scope>NUCLEOTIDE SEQUENCE</scope>
    <source>
        <strain evidence="8">LB-8</strain>
    </source>
</reference>
<comment type="similarity">
    <text evidence="6">Belongs to the glycosyl hydrolase 74 family.</text>
</comment>
<dbReference type="PANTHER" id="PTHR43739">
    <property type="entry name" value="XYLOGLUCANASE (EUROFUNG)"/>
    <property type="match status" value="1"/>
</dbReference>
<name>A0A9X3B8U4_9BACT</name>
<evidence type="ECO:0000256" key="1">
    <source>
        <dbReference type="ARBA" id="ARBA00022729"/>
    </source>
</evidence>
<keyword evidence="5" id="KW-0624">Polysaccharide degradation</keyword>
<dbReference type="AlphaFoldDB" id="A0A9X3B8U4"/>
<accession>A0A9X3B8U4</accession>
<dbReference type="Gene3D" id="2.130.10.10">
    <property type="entry name" value="YVTN repeat-like/Quinoprotein amine dehydrogenase"/>
    <property type="match status" value="1"/>
</dbReference>
<evidence type="ECO:0000313" key="8">
    <source>
        <dbReference type="EMBL" id="MCU7550206.1"/>
    </source>
</evidence>
<reference evidence="8" key="1">
    <citation type="submission" date="2022-09" db="EMBL/GenBank/DDBJ databases">
        <authorList>
            <person name="Yuan C."/>
            <person name="Ke Z."/>
        </authorList>
    </citation>
    <scope>NUCLEOTIDE SEQUENCE</scope>
    <source>
        <strain evidence="8">LB-8</strain>
    </source>
</reference>
<keyword evidence="3" id="KW-0119">Carbohydrate metabolism</keyword>
<comment type="caution">
    <text evidence="8">The sequence shown here is derived from an EMBL/GenBank/DDBJ whole genome shotgun (WGS) entry which is preliminary data.</text>
</comment>
<dbReference type="InterPro" id="IPR015943">
    <property type="entry name" value="WD40/YVTN_repeat-like_dom_sf"/>
</dbReference>
<dbReference type="GO" id="GO:0000272">
    <property type="term" value="P:polysaccharide catabolic process"/>
    <property type="evidence" value="ECO:0007669"/>
    <property type="project" value="UniProtKB-KW"/>
</dbReference>
<protein>
    <submittedName>
        <fullName evidence="8">T9SS type A sorting domain-containing protein</fullName>
    </submittedName>
</protein>
<dbReference type="GO" id="GO:0016798">
    <property type="term" value="F:hydrolase activity, acting on glycosyl bonds"/>
    <property type="evidence" value="ECO:0007669"/>
    <property type="project" value="UniProtKB-KW"/>
</dbReference>
<sequence length="192" mass="20343">MDKIKINSVTACSAVGFGKTATGASYPTIYIWGTISGVEGLYRSTNQGVSWTRINDDAHEWGGPGNGQFVVGDMNTYGRVYMSTAGRGIVYIESGSIAGANGALTNIIPQPDVPVLKVSAYPNPVTSELTVQLTEELKGGKIYLFNSAGQIVFAGKATNTLLTIDMTNMPADVYVLKIVAGTKSLAQKIVRK</sequence>
<evidence type="ECO:0000256" key="4">
    <source>
        <dbReference type="ARBA" id="ARBA00023295"/>
    </source>
</evidence>
<dbReference type="Pfam" id="PF18962">
    <property type="entry name" value="Por_Secre_tail"/>
    <property type="match status" value="1"/>
</dbReference>
<gene>
    <name evidence="8" type="ORF">OCK74_13875</name>
</gene>
<dbReference type="EMBL" id="JAOTIF010000010">
    <property type="protein sequence ID" value="MCU7550206.1"/>
    <property type="molecule type" value="Genomic_DNA"/>
</dbReference>
<organism evidence="8 9">
    <name type="scientific">Paraflavisolibacter caeni</name>
    <dbReference type="NCBI Taxonomy" id="2982496"/>
    <lineage>
        <taxon>Bacteria</taxon>
        <taxon>Pseudomonadati</taxon>
        <taxon>Bacteroidota</taxon>
        <taxon>Chitinophagia</taxon>
        <taxon>Chitinophagales</taxon>
        <taxon>Chitinophagaceae</taxon>
        <taxon>Paraflavisolibacter</taxon>
    </lineage>
</organism>
<dbReference type="InterPro" id="IPR026444">
    <property type="entry name" value="Secre_tail"/>
</dbReference>
<evidence type="ECO:0000259" key="7">
    <source>
        <dbReference type="Pfam" id="PF18962"/>
    </source>
</evidence>
<dbReference type="Proteomes" id="UP001155483">
    <property type="component" value="Unassembled WGS sequence"/>
</dbReference>
<dbReference type="RefSeq" id="WP_279297645.1">
    <property type="nucleotide sequence ID" value="NZ_JAOTIF010000010.1"/>
</dbReference>
<proteinExistence type="inferred from homology"/>
<dbReference type="SUPFAM" id="SSF110296">
    <property type="entry name" value="Oligoxyloglucan reducing end-specific cellobiohydrolase"/>
    <property type="match status" value="1"/>
</dbReference>
<keyword evidence="2" id="KW-0378">Hydrolase</keyword>
<dbReference type="NCBIfam" id="TIGR04183">
    <property type="entry name" value="Por_Secre_tail"/>
    <property type="match status" value="1"/>
</dbReference>
<evidence type="ECO:0000313" key="9">
    <source>
        <dbReference type="Proteomes" id="UP001155483"/>
    </source>
</evidence>
<dbReference type="GO" id="GO:0010411">
    <property type="term" value="P:xyloglucan metabolic process"/>
    <property type="evidence" value="ECO:0007669"/>
    <property type="project" value="TreeGrafter"/>
</dbReference>
<evidence type="ECO:0000256" key="5">
    <source>
        <dbReference type="ARBA" id="ARBA00023326"/>
    </source>
</evidence>
<evidence type="ECO:0000256" key="3">
    <source>
        <dbReference type="ARBA" id="ARBA00023277"/>
    </source>
</evidence>
<feature type="domain" description="Secretion system C-terminal sorting" evidence="7">
    <location>
        <begin position="121"/>
        <end position="190"/>
    </location>
</feature>
<evidence type="ECO:0000256" key="6">
    <source>
        <dbReference type="ARBA" id="ARBA00037986"/>
    </source>
</evidence>
<keyword evidence="4" id="KW-0326">Glycosidase</keyword>
<evidence type="ECO:0000256" key="2">
    <source>
        <dbReference type="ARBA" id="ARBA00022801"/>
    </source>
</evidence>
<keyword evidence="9" id="KW-1185">Reference proteome</keyword>
<keyword evidence="1" id="KW-0732">Signal</keyword>
<dbReference type="InterPro" id="IPR052025">
    <property type="entry name" value="Xyloglucanase_GH74"/>
</dbReference>
<dbReference type="PANTHER" id="PTHR43739:SF2">
    <property type="entry name" value="OLIGOXYLOGLUCAN-REDUCING END-SPECIFIC XYLOGLUCANASE-RELATED"/>
    <property type="match status" value="1"/>
</dbReference>